<feature type="transmembrane region" description="Helical" evidence="1">
    <location>
        <begin position="28"/>
        <end position="47"/>
    </location>
</feature>
<evidence type="ECO:0000256" key="1">
    <source>
        <dbReference type="SAM" id="Phobius"/>
    </source>
</evidence>
<keyword evidence="1" id="KW-0812">Transmembrane</keyword>
<dbReference type="EMBL" id="CP002198">
    <property type="protein sequence ID" value="ADN17399.1"/>
    <property type="molecule type" value="Genomic_DNA"/>
</dbReference>
<feature type="transmembrane region" description="Helical" evidence="1">
    <location>
        <begin position="474"/>
        <end position="497"/>
    </location>
</feature>
<dbReference type="eggNOG" id="COG1668">
    <property type="taxonomic scope" value="Bacteria"/>
</dbReference>
<feature type="transmembrane region" description="Helical" evidence="1">
    <location>
        <begin position="359"/>
        <end position="377"/>
    </location>
</feature>
<proteinExistence type="predicted"/>
<feature type="transmembrane region" description="Helical" evidence="1">
    <location>
        <begin position="222"/>
        <end position="239"/>
    </location>
</feature>
<evidence type="ECO:0000313" key="3">
    <source>
        <dbReference type="Proteomes" id="UP000008206"/>
    </source>
</evidence>
<gene>
    <name evidence="2" type="ordered locus">Cyan7822_5526</name>
</gene>
<name>E0UA94_GLOV7</name>
<dbReference type="STRING" id="497965.Cyan7822_5526"/>
<feature type="transmembrane region" description="Helical" evidence="1">
    <location>
        <begin position="445"/>
        <end position="462"/>
    </location>
</feature>
<dbReference type="AlphaFoldDB" id="E0UA94"/>
<dbReference type="RefSeq" id="WP_013325437.1">
    <property type="nucleotide sequence ID" value="NC_014501.1"/>
</dbReference>
<reference evidence="3" key="1">
    <citation type="journal article" date="2011" name="MBio">
        <title>Novel metabolic attributes of the genus Cyanothece, comprising a group of unicellular nitrogen-fixing Cyanobacteria.</title>
        <authorList>
            <person name="Bandyopadhyay A."/>
            <person name="Elvitigala T."/>
            <person name="Welsh E."/>
            <person name="Stockel J."/>
            <person name="Liberton M."/>
            <person name="Min H."/>
            <person name="Sherman L.A."/>
            <person name="Pakrasi H.B."/>
        </authorList>
    </citation>
    <scope>NUCLEOTIDE SEQUENCE [LARGE SCALE GENOMIC DNA]</scope>
    <source>
        <strain evidence="3">PCC 7822</strain>
    </source>
</reference>
<dbReference type="HOGENOM" id="CLU_031448_0_0_3"/>
<feature type="transmembrane region" description="Helical" evidence="1">
    <location>
        <begin position="517"/>
        <end position="540"/>
    </location>
</feature>
<feature type="transmembrane region" description="Helical" evidence="1">
    <location>
        <begin position="413"/>
        <end position="433"/>
    </location>
</feature>
<feature type="transmembrane region" description="Helical" evidence="1">
    <location>
        <begin position="94"/>
        <end position="120"/>
    </location>
</feature>
<accession>E0UA94</accession>
<dbReference type="OrthoDB" id="458286at2"/>
<feature type="transmembrane region" description="Helical" evidence="1">
    <location>
        <begin position="331"/>
        <end position="347"/>
    </location>
</feature>
<dbReference type="Proteomes" id="UP000008206">
    <property type="component" value="Chromosome"/>
</dbReference>
<keyword evidence="1" id="KW-0472">Membrane</keyword>
<sequence length="560" mass="62490">MMSQLIDRLGESNPQLFREIKGRLKPRPIAIAAAISILGQLFVYLYYSSLLPTLRSEYNRYCTGTSPSRDYTYYDTLGFCVKDLFGNPMIMKELWWLDVFTFLSVVGILVMLVVGTYMLISDLSREEQRGTLNFIRLSPQTAKNIFIGKVLGVPILLYGVALLAMPFHLLAGLSAHIPLSLILGFYGVLIASCVLFYNAALLFGLISGALGGFQAWLGSGTVLLFLSLMTGMVMSNSFLSDSPFDWLALFYPGTILAYLVNSTFLPPHTVGYFNLEHLNDLLWYGLPLWNKATSGIGFMLLNMAWWTYWITQALKRRFHNPLATVLSKSQSYWITGSYVVILVGFVLQTTESYRLFDSFVALQIFLTAFFLLLIGALSPHRQALQDWARYRHQMGSNKRSLAKDLIFGDKSPSLAAIDLNVCIVALYLTPVILLSPLEDKTLPTLAGLWLGLSMILIYALVAQRMLLMKSSKRFIAAAAMLGTLIVLPIVGLGFLGIEPTKMAWPWLFSVLPTVATEYATATSILFSLLGQWLTITVLSFQMTRQLRLAGESQTKALLAH</sequence>
<dbReference type="KEGG" id="cyj:Cyan7822_5526"/>
<feature type="transmembrane region" description="Helical" evidence="1">
    <location>
        <begin position="288"/>
        <end position="310"/>
    </location>
</feature>
<keyword evidence="3" id="KW-1185">Reference proteome</keyword>
<protein>
    <submittedName>
        <fullName evidence="2">Uncharacterized protein</fullName>
    </submittedName>
</protein>
<keyword evidence="1" id="KW-1133">Transmembrane helix</keyword>
<evidence type="ECO:0000313" key="2">
    <source>
        <dbReference type="EMBL" id="ADN17399.1"/>
    </source>
</evidence>
<organism evidence="2 3">
    <name type="scientific">Gloeothece verrucosa (strain PCC 7822)</name>
    <name type="common">Cyanothece sp. (strain PCC 7822)</name>
    <dbReference type="NCBI Taxonomy" id="497965"/>
    <lineage>
        <taxon>Bacteria</taxon>
        <taxon>Bacillati</taxon>
        <taxon>Cyanobacteriota</taxon>
        <taxon>Cyanophyceae</taxon>
        <taxon>Oscillatoriophycideae</taxon>
        <taxon>Chroococcales</taxon>
        <taxon>Aphanothecaceae</taxon>
        <taxon>Gloeothece</taxon>
        <taxon>Gloeothece verrucosa</taxon>
    </lineage>
</organism>
<feature type="transmembrane region" description="Helical" evidence="1">
    <location>
        <begin position="246"/>
        <end position="268"/>
    </location>
</feature>